<dbReference type="HOGENOM" id="CLU_2997300_0_0_1"/>
<keyword evidence="2" id="KW-1185">Reference proteome</keyword>
<dbReference type="AlphaFoldDB" id="A0A0C9YU67"/>
<protein>
    <submittedName>
        <fullName evidence="1">Uncharacterized protein</fullName>
    </submittedName>
</protein>
<organism evidence="1 2">
    <name type="scientific">Pisolithus microcarpus 441</name>
    <dbReference type="NCBI Taxonomy" id="765257"/>
    <lineage>
        <taxon>Eukaryota</taxon>
        <taxon>Fungi</taxon>
        <taxon>Dikarya</taxon>
        <taxon>Basidiomycota</taxon>
        <taxon>Agaricomycotina</taxon>
        <taxon>Agaricomycetes</taxon>
        <taxon>Agaricomycetidae</taxon>
        <taxon>Boletales</taxon>
        <taxon>Sclerodermatineae</taxon>
        <taxon>Pisolithaceae</taxon>
        <taxon>Pisolithus</taxon>
    </lineage>
</organism>
<dbReference type="Proteomes" id="UP000054018">
    <property type="component" value="Unassembled WGS sequence"/>
</dbReference>
<name>A0A0C9YU67_9AGAM</name>
<evidence type="ECO:0000313" key="1">
    <source>
        <dbReference type="EMBL" id="KIK17599.1"/>
    </source>
</evidence>
<sequence length="57" mass="6555">MVGEKDQVNFRMFLAAEIACRGLLWCASPSHHYFCTDANLGWAKKKRTCSCCVQQHY</sequence>
<accession>A0A0C9YU67</accession>
<evidence type="ECO:0000313" key="2">
    <source>
        <dbReference type="Proteomes" id="UP000054018"/>
    </source>
</evidence>
<dbReference type="EMBL" id="KN833824">
    <property type="protein sequence ID" value="KIK17599.1"/>
    <property type="molecule type" value="Genomic_DNA"/>
</dbReference>
<reference evidence="2" key="2">
    <citation type="submission" date="2015-01" db="EMBL/GenBank/DDBJ databases">
        <title>Evolutionary Origins and Diversification of the Mycorrhizal Mutualists.</title>
        <authorList>
            <consortium name="DOE Joint Genome Institute"/>
            <consortium name="Mycorrhizal Genomics Consortium"/>
            <person name="Kohler A."/>
            <person name="Kuo A."/>
            <person name="Nagy L.G."/>
            <person name="Floudas D."/>
            <person name="Copeland A."/>
            <person name="Barry K.W."/>
            <person name="Cichocki N."/>
            <person name="Veneault-Fourrey C."/>
            <person name="LaButti K."/>
            <person name="Lindquist E.A."/>
            <person name="Lipzen A."/>
            <person name="Lundell T."/>
            <person name="Morin E."/>
            <person name="Murat C."/>
            <person name="Riley R."/>
            <person name="Ohm R."/>
            <person name="Sun H."/>
            <person name="Tunlid A."/>
            <person name="Henrissat B."/>
            <person name="Grigoriev I.V."/>
            <person name="Hibbett D.S."/>
            <person name="Martin F."/>
        </authorList>
    </citation>
    <scope>NUCLEOTIDE SEQUENCE [LARGE SCALE GENOMIC DNA]</scope>
    <source>
        <strain evidence="2">441</strain>
    </source>
</reference>
<gene>
    <name evidence="1" type="ORF">PISMIDRAFT_223897</name>
</gene>
<reference evidence="1 2" key="1">
    <citation type="submission" date="2014-04" db="EMBL/GenBank/DDBJ databases">
        <authorList>
            <consortium name="DOE Joint Genome Institute"/>
            <person name="Kuo A."/>
            <person name="Kohler A."/>
            <person name="Costa M.D."/>
            <person name="Nagy L.G."/>
            <person name="Floudas D."/>
            <person name="Copeland A."/>
            <person name="Barry K.W."/>
            <person name="Cichocki N."/>
            <person name="Veneault-Fourrey C."/>
            <person name="LaButti K."/>
            <person name="Lindquist E.A."/>
            <person name="Lipzen A."/>
            <person name="Lundell T."/>
            <person name="Morin E."/>
            <person name="Murat C."/>
            <person name="Sun H."/>
            <person name="Tunlid A."/>
            <person name="Henrissat B."/>
            <person name="Grigoriev I.V."/>
            <person name="Hibbett D.S."/>
            <person name="Martin F."/>
            <person name="Nordberg H.P."/>
            <person name="Cantor M.N."/>
            <person name="Hua S.X."/>
        </authorList>
    </citation>
    <scope>NUCLEOTIDE SEQUENCE [LARGE SCALE GENOMIC DNA]</scope>
    <source>
        <strain evidence="1 2">441</strain>
    </source>
</reference>
<proteinExistence type="predicted"/>